<dbReference type="EMBL" id="CCAZ020000001">
    <property type="protein sequence ID" value="CEG08435.1"/>
    <property type="molecule type" value="Genomic_DNA"/>
</dbReference>
<dbReference type="SUPFAM" id="SSF51735">
    <property type="entry name" value="NAD(P)-binding Rossmann-fold domains"/>
    <property type="match status" value="1"/>
</dbReference>
<dbReference type="UniPathway" id="UPA00223">
    <property type="reaction ID" value="UER00999"/>
</dbReference>
<dbReference type="GO" id="GO:0000166">
    <property type="term" value="F:nucleotide binding"/>
    <property type="evidence" value="ECO:0007669"/>
    <property type="project" value="UniProtKB-KW"/>
</dbReference>
<dbReference type="PANTHER" id="PTHR11117">
    <property type="entry name" value="SUCCINYL-COA LIGASE SUBUNIT ALPHA"/>
    <property type="match status" value="1"/>
</dbReference>
<organism evidence="8 9">
    <name type="scientific">Afipia felis</name>
    <name type="common">Cat scratch disease bacillus</name>
    <dbReference type="NCBI Taxonomy" id="1035"/>
    <lineage>
        <taxon>Bacteria</taxon>
        <taxon>Pseudomonadati</taxon>
        <taxon>Pseudomonadota</taxon>
        <taxon>Alphaproteobacteria</taxon>
        <taxon>Hyphomicrobiales</taxon>
        <taxon>Nitrobacteraceae</taxon>
        <taxon>Afipia</taxon>
    </lineage>
</organism>
<comment type="caution">
    <text evidence="8">The sequence shown here is derived from an EMBL/GenBank/DDBJ whole genome shotgun (WGS) entry which is preliminary data.</text>
</comment>
<dbReference type="PANTHER" id="PTHR11117:SF2">
    <property type="entry name" value="SUCCINATE--COA LIGASE [ADP_GDP-FORMING] SUBUNIT ALPHA, MITOCHONDRIAL"/>
    <property type="match status" value="1"/>
</dbReference>
<gene>
    <name evidence="8" type="primary">sucD_2</name>
    <name evidence="8" type="ORF">BN961_01850</name>
</gene>
<dbReference type="PROSITE" id="PS00399">
    <property type="entry name" value="SUCCINYL_COA_LIG_2"/>
    <property type="match status" value="1"/>
</dbReference>
<dbReference type="GO" id="GO:0009361">
    <property type="term" value="C:succinate-CoA ligase complex (ADP-forming)"/>
    <property type="evidence" value="ECO:0007669"/>
    <property type="project" value="TreeGrafter"/>
</dbReference>
<dbReference type="InterPro" id="IPR017440">
    <property type="entry name" value="Cit_synth/succinyl-CoA_lig_AS"/>
</dbReference>
<dbReference type="OrthoDB" id="9807196at2"/>
<dbReference type="Pfam" id="PF00549">
    <property type="entry name" value="Ligase_CoA"/>
    <property type="match status" value="1"/>
</dbReference>
<keyword evidence="1" id="KW-0816">Tricarboxylic acid cycle</keyword>
<proteinExistence type="inferred from homology"/>
<sequence length="293" mass="30570">MAILVDKDTKVLCQGMTGWAGTHHTARMMEYGTTVVAGVTPGKGGRSHLNLPVYDTVAKAKAETEANASMIFVPPANAAGAMIEAIEAEIPLIVAVTERVPALDMVRVRQALNGSKTRLIGPNSQGILAPEICMIGVMATGSERPGNVGIVSRSASLTSEVVAQISSEGLGQSTTVGVGGDPIHGMSMLQCVELFLEDPETKGIVLIGEIGGTEEQEVAEYLQGRKVAKPVVALIAGQYAPPERRMGHSGTLTMYGRGDANSKIAALERAGVQVAPSPHLVGATIRQALRQVN</sequence>
<keyword evidence="2 6" id="KW-0436">Ligase</keyword>
<comment type="similarity">
    <text evidence="4 6">Belongs to the succinate/malate CoA ligase alpha subunit family.</text>
</comment>
<dbReference type="GO" id="GO:0004775">
    <property type="term" value="F:succinate-CoA ligase (ADP-forming) activity"/>
    <property type="evidence" value="ECO:0007669"/>
    <property type="project" value="TreeGrafter"/>
</dbReference>
<dbReference type="Pfam" id="PF02629">
    <property type="entry name" value="CoA_binding"/>
    <property type="match status" value="1"/>
</dbReference>
<evidence type="ECO:0000256" key="4">
    <source>
        <dbReference type="ARBA" id="ARBA00060724"/>
    </source>
</evidence>
<dbReference type="GO" id="GO:0006099">
    <property type="term" value="P:tricarboxylic acid cycle"/>
    <property type="evidence" value="ECO:0007669"/>
    <property type="project" value="UniProtKB-UniPathway"/>
</dbReference>
<name>A0A090MLZ8_AFIFE</name>
<dbReference type="Proteomes" id="UP000035762">
    <property type="component" value="Unassembled WGS sequence"/>
</dbReference>
<dbReference type="Gene3D" id="3.40.50.261">
    <property type="entry name" value="Succinyl-CoA synthetase domains"/>
    <property type="match status" value="1"/>
</dbReference>
<protein>
    <submittedName>
        <fullName evidence="8">Succinyl-CoA ligase [ADP-forming] subunit alpha</fullName>
    </submittedName>
</protein>
<dbReference type="PIRSF" id="PIRSF001553">
    <property type="entry name" value="SucCS_alpha"/>
    <property type="match status" value="1"/>
</dbReference>
<dbReference type="InterPro" id="IPR005811">
    <property type="entry name" value="SUCC_ACL_C"/>
</dbReference>
<evidence type="ECO:0000313" key="9">
    <source>
        <dbReference type="Proteomes" id="UP000035762"/>
    </source>
</evidence>
<reference evidence="8 9" key="1">
    <citation type="journal article" date="2014" name="Genome Announc.">
        <title>Genome Sequence of Afipia felis Strain 76713, Isolated in Hospital Water Using an Amoeba Co-Culture Procedure.</title>
        <authorList>
            <person name="Benamar S."/>
            <person name="La Scola B."/>
            <person name="Croce O."/>
        </authorList>
    </citation>
    <scope>NUCLEOTIDE SEQUENCE [LARGE SCALE GENOMIC DNA]</scope>
    <source>
        <strain evidence="8 9">76713</strain>
    </source>
</reference>
<keyword evidence="3" id="KW-0547">Nucleotide-binding</keyword>
<dbReference type="SUPFAM" id="SSF52210">
    <property type="entry name" value="Succinyl-CoA synthetase domains"/>
    <property type="match status" value="1"/>
</dbReference>
<dbReference type="GO" id="GO:0004776">
    <property type="term" value="F:succinate-CoA ligase (GDP-forming) activity"/>
    <property type="evidence" value="ECO:0007669"/>
    <property type="project" value="TreeGrafter"/>
</dbReference>
<dbReference type="InterPro" id="IPR036291">
    <property type="entry name" value="NAD(P)-bd_dom_sf"/>
</dbReference>
<dbReference type="InterPro" id="IPR005810">
    <property type="entry name" value="CoA_lig_alpha"/>
</dbReference>
<feature type="domain" description="CoA-binding" evidence="7">
    <location>
        <begin position="4"/>
        <end position="100"/>
    </location>
</feature>
<dbReference type="NCBIfam" id="NF004230">
    <property type="entry name" value="PRK05678.1"/>
    <property type="match status" value="1"/>
</dbReference>
<evidence type="ECO:0000256" key="5">
    <source>
        <dbReference type="PIRSR" id="PIRSR001553-1"/>
    </source>
</evidence>
<dbReference type="FunFam" id="3.40.50.720:FF:000277">
    <property type="entry name" value="Succinate--CoA ligase [ADP-forming] subunit alpha"/>
    <property type="match status" value="1"/>
</dbReference>
<dbReference type="PRINTS" id="PR01798">
    <property type="entry name" value="SCOASYNTHASE"/>
</dbReference>
<evidence type="ECO:0000313" key="8">
    <source>
        <dbReference type="EMBL" id="CEG08435.1"/>
    </source>
</evidence>
<accession>A0A090MLZ8</accession>
<dbReference type="AlphaFoldDB" id="A0A090MLZ8"/>
<evidence type="ECO:0000256" key="2">
    <source>
        <dbReference type="ARBA" id="ARBA00022598"/>
    </source>
</evidence>
<dbReference type="STRING" id="1035.BN961_01850"/>
<dbReference type="RefSeq" id="WP_048756328.1">
    <property type="nucleotide sequence ID" value="NZ_CCAZ020000001.1"/>
</dbReference>
<dbReference type="InterPro" id="IPR003781">
    <property type="entry name" value="CoA-bd"/>
</dbReference>
<evidence type="ECO:0000256" key="6">
    <source>
        <dbReference type="RuleBase" id="RU000677"/>
    </source>
</evidence>
<dbReference type="InterPro" id="IPR016102">
    <property type="entry name" value="Succinyl-CoA_synth-like"/>
</dbReference>
<keyword evidence="9" id="KW-1185">Reference proteome</keyword>
<evidence type="ECO:0000256" key="3">
    <source>
        <dbReference type="ARBA" id="ARBA00022741"/>
    </source>
</evidence>
<dbReference type="Gene3D" id="3.40.50.720">
    <property type="entry name" value="NAD(P)-binding Rossmann-like Domain"/>
    <property type="match status" value="1"/>
</dbReference>
<dbReference type="SMART" id="SM00881">
    <property type="entry name" value="CoA_binding"/>
    <property type="match status" value="1"/>
</dbReference>
<evidence type="ECO:0000256" key="1">
    <source>
        <dbReference type="ARBA" id="ARBA00022532"/>
    </source>
</evidence>
<evidence type="ECO:0000259" key="7">
    <source>
        <dbReference type="SMART" id="SM00881"/>
    </source>
</evidence>
<feature type="active site" description="Tele-phosphohistidine intermediate" evidence="5">
    <location>
        <position position="248"/>
    </location>
</feature>
<dbReference type="NCBIfam" id="TIGR01019">
    <property type="entry name" value="sucCoAalpha"/>
    <property type="match status" value="1"/>
</dbReference>